<accession>A0A6A4Z3L9</accession>
<evidence type="ECO:0000313" key="1">
    <source>
        <dbReference type="EMBL" id="KAF0707725.1"/>
    </source>
</evidence>
<name>A0A6A4Z3L9_9STRA</name>
<dbReference type="AlphaFoldDB" id="A0A6A4Z3L9"/>
<reference evidence="1" key="1">
    <citation type="submission" date="2019-06" db="EMBL/GenBank/DDBJ databases">
        <title>Genomics analysis of Aphanomyces spp. identifies a new class of oomycete effector associated with host adaptation.</title>
        <authorList>
            <person name="Gaulin E."/>
        </authorList>
    </citation>
    <scope>NUCLEOTIDE SEQUENCE</scope>
    <source>
        <strain evidence="1">CBS 578.67</strain>
    </source>
</reference>
<protein>
    <submittedName>
        <fullName evidence="1">Uncharacterized protein</fullName>
    </submittedName>
</protein>
<gene>
    <name evidence="1" type="ORF">As57867_006536</name>
</gene>
<dbReference type="OrthoDB" id="10531310at2759"/>
<proteinExistence type="predicted"/>
<sequence>MTANGAIYLDSVLRNIPFDAFLTCWGAAFEPAVAYDLRQSVDGRAWLAATSSSVKLPVSDEVTVWTSHGIAMFVTQWQNFKHLGLVHTYAVETAMGTSHSFTIQHQEGRFRLREQTTFKIYWGLANDLMALASNQTSSATSWPAGRSLLRASPNFAFANATPTTLLIQNGTLVAPFVSSFSVLVDV</sequence>
<organism evidence="1">
    <name type="scientific">Aphanomyces stellatus</name>
    <dbReference type="NCBI Taxonomy" id="120398"/>
    <lineage>
        <taxon>Eukaryota</taxon>
        <taxon>Sar</taxon>
        <taxon>Stramenopiles</taxon>
        <taxon>Oomycota</taxon>
        <taxon>Saprolegniomycetes</taxon>
        <taxon>Saprolegniales</taxon>
        <taxon>Verrucalvaceae</taxon>
        <taxon>Aphanomyces</taxon>
    </lineage>
</organism>
<feature type="non-terminal residue" evidence="1">
    <location>
        <position position="186"/>
    </location>
</feature>
<comment type="caution">
    <text evidence="1">The sequence shown here is derived from an EMBL/GenBank/DDBJ whole genome shotgun (WGS) entry which is preliminary data.</text>
</comment>
<dbReference type="EMBL" id="VJMH01002772">
    <property type="protein sequence ID" value="KAF0707725.1"/>
    <property type="molecule type" value="Genomic_DNA"/>
</dbReference>